<gene>
    <name evidence="8" type="ORF">CERZMDRAFT_104486</name>
</gene>
<evidence type="ECO:0000256" key="4">
    <source>
        <dbReference type="ARBA" id="ARBA00023163"/>
    </source>
</evidence>
<dbReference type="GO" id="GO:0000981">
    <property type="term" value="F:DNA-binding transcription factor activity, RNA polymerase II-specific"/>
    <property type="evidence" value="ECO:0007669"/>
    <property type="project" value="InterPro"/>
</dbReference>
<feature type="compositionally biased region" description="Polar residues" evidence="6">
    <location>
        <begin position="963"/>
        <end position="979"/>
    </location>
</feature>
<dbReference type="CDD" id="cd12148">
    <property type="entry name" value="fungal_TF_MHR"/>
    <property type="match status" value="1"/>
</dbReference>
<comment type="subcellular location">
    <subcellularLocation>
        <location evidence="1">Nucleus</location>
    </subcellularLocation>
</comment>
<dbReference type="CDD" id="cd00067">
    <property type="entry name" value="GAL4"/>
    <property type="match status" value="1"/>
</dbReference>
<feature type="domain" description="Zn(2)-C6 fungal-type" evidence="7">
    <location>
        <begin position="106"/>
        <end position="138"/>
    </location>
</feature>
<dbReference type="Gene3D" id="4.10.240.10">
    <property type="entry name" value="Zn(2)-C6 fungal-type DNA-binding domain"/>
    <property type="match status" value="1"/>
</dbReference>
<dbReference type="OrthoDB" id="5370478at2759"/>
<evidence type="ECO:0000256" key="2">
    <source>
        <dbReference type="ARBA" id="ARBA00022723"/>
    </source>
</evidence>
<evidence type="ECO:0000313" key="9">
    <source>
        <dbReference type="Proteomes" id="UP000799539"/>
    </source>
</evidence>
<dbReference type="GO" id="GO:0008270">
    <property type="term" value="F:zinc ion binding"/>
    <property type="evidence" value="ECO:0007669"/>
    <property type="project" value="InterPro"/>
</dbReference>
<feature type="compositionally biased region" description="Pro residues" evidence="6">
    <location>
        <begin position="1022"/>
        <end position="1044"/>
    </location>
</feature>
<proteinExistence type="predicted"/>
<feature type="region of interest" description="Disordered" evidence="6">
    <location>
        <begin position="464"/>
        <end position="513"/>
    </location>
</feature>
<name>A0A6A6FTR5_9PEZI</name>
<feature type="region of interest" description="Disordered" evidence="6">
    <location>
        <begin position="765"/>
        <end position="792"/>
    </location>
</feature>
<feature type="compositionally biased region" description="Basic and acidic residues" evidence="6">
    <location>
        <begin position="14"/>
        <end position="27"/>
    </location>
</feature>
<dbReference type="InterPro" id="IPR007219">
    <property type="entry name" value="XnlR_reg_dom"/>
</dbReference>
<dbReference type="GO" id="GO:0003677">
    <property type="term" value="F:DNA binding"/>
    <property type="evidence" value="ECO:0007669"/>
    <property type="project" value="InterPro"/>
</dbReference>
<protein>
    <recommendedName>
        <fullName evidence="7">Zn(2)-C6 fungal-type domain-containing protein</fullName>
    </recommendedName>
</protein>
<keyword evidence="3" id="KW-0805">Transcription regulation</keyword>
<dbReference type="PROSITE" id="PS50048">
    <property type="entry name" value="ZN2_CY6_FUNGAL_2"/>
    <property type="match status" value="1"/>
</dbReference>
<keyword evidence="9" id="KW-1185">Reference proteome</keyword>
<feature type="compositionally biased region" description="Acidic residues" evidence="6">
    <location>
        <begin position="1"/>
        <end position="13"/>
    </location>
</feature>
<feature type="region of interest" description="Disordered" evidence="6">
    <location>
        <begin position="814"/>
        <end position="1061"/>
    </location>
</feature>
<organism evidence="8 9">
    <name type="scientific">Cercospora zeae-maydis SCOH1-5</name>
    <dbReference type="NCBI Taxonomy" id="717836"/>
    <lineage>
        <taxon>Eukaryota</taxon>
        <taxon>Fungi</taxon>
        <taxon>Dikarya</taxon>
        <taxon>Ascomycota</taxon>
        <taxon>Pezizomycotina</taxon>
        <taxon>Dothideomycetes</taxon>
        <taxon>Dothideomycetidae</taxon>
        <taxon>Mycosphaerellales</taxon>
        <taxon>Mycosphaerellaceae</taxon>
        <taxon>Cercospora</taxon>
    </lineage>
</organism>
<evidence type="ECO:0000256" key="3">
    <source>
        <dbReference type="ARBA" id="ARBA00023015"/>
    </source>
</evidence>
<dbReference type="Pfam" id="PF04082">
    <property type="entry name" value="Fungal_trans"/>
    <property type="match status" value="1"/>
</dbReference>
<dbReference type="GO" id="GO:0006351">
    <property type="term" value="P:DNA-templated transcription"/>
    <property type="evidence" value="ECO:0007669"/>
    <property type="project" value="InterPro"/>
</dbReference>
<evidence type="ECO:0000313" key="8">
    <source>
        <dbReference type="EMBL" id="KAF2216875.1"/>
    </source>
</evidence>
<evidence type="ECO:0000259" key="7">
    <source>
        <dbReference type="PROSITE" id="PS50048"/>
    </source>
</evidence>
<reference evidence="8" key="1">
    <citation type="journal article" date="2020" name="Stud. Mycol.">
        <title>101 Dothideomycetes genomes: a test case for predicting lifestyles and emergence of pathogens.</title>
        <authorList>
            <person name="Haridas S."/>
            <person name="Albert R."/>
            <person name="Binder M."/>
            <person name="Bloem J."/>
            <person name="Labutti K."/>
            <person name="Salamov A."/>
            <person name="Andreopoulos B."/>
            <person name="Baker S."/>
            <person name="Barry K."/>
            <person name="Bills G."/>
            <person name="Bluhm B."/>
            <person name="Cannon C."/>
            <person name="Castanera R."/>
            <person name="Culley D."/>
            <person name="Daum C."/>
            <person name="Ezra D."/>
            <person name="Gonzalez J."/>
            <person name="Henrissat B."/>
            <person name="Kuo A."/>
            <person name="Liang C."/>
            <person name="Lipzen A."/>
            <person name="Lutzoni F."/>
            <person name="Magnuson J."/>
            <person name="Mondo S."/>
            <person name="Nolan M."/>
            <person name="Ohm R."/>
            <person name="Pangilinan J."/>
            <person name="Park H.-J."/>
            <person name="Ramirez L."/>
            <person name="Alfaro M."/>
            <person name="Sun H."/>
            <person name="Tritt A."/>
            <person name="Yoshinaga Y."/>
            <person name="Zwiers L.-H."/>
            <person name="Turgeon B."/>
            <person name="Goodwin S."/>
            <person name="Spatafora J."/>
            <person name="Crous P."/>
            <person name="Grigoriev I."/>
        </authorList>
    </citation>
    <scope>NUCLEOTIDE SEQUENCE</scope>
    <source>
        <strain evidence="8">SCOH1-5</strain>
    </source>
</reference>
<dbReference type="AlphaFoldDB" id="A0A6A6FTR5"/>
<feature type="region of interest" description="Disordered" evidence="6">
    <location>
        <begin position="140"/>
        <end position="189"/>
    </location>
</feature>
<feature type="compositionally biased region" description="Polar residues" evidence="6">
    <location>
        <begin position="472"/>
        <end position="481"/>
    </location>
</feature>
<sequence length="1118" mass="123442">MEEEEEEEEESEEMTPRRDETSREKKLIMPGCPSARLLDLLLTTTTSSPTVEQDARLGDALLHSFADSPRTAAPARPDAIIQSTLSGAASAAGHVPGAGRMRSSIACVRCRRSKVKCVNNGVGTTCRSCENSGRDCQYPPPVTGATRRRDSTSGRADVYGDVERRQRPRKTASTYPAHPSISGPRDSPRPMLDALDARLLTPDVWQELFDIFQQHYSADLPFLHPPTFLKPVQFTSQLSQPAHGPPTHPTPSARPPASTEFLLAFLALTARFHKKLVAHHSPPTSTRPSNPLIASEYYAAAANEKLASLWTDNRCHDIERCQAALMLGLHEWGMCRGAKAWLTVGMAIRAAQAMGLQYEMDLDDEPLSRSLALSAEAERMGMPSGRKSSMPSAKSAEDAFIPQEVRRRTFWSCYIMDRYLSSGKYRPQMLHARELRIQLPASERSFLFAEKVRTLMLGEVDGSLTGPGRAEVQSQRQQSVRLGTAGTPEPSRAPSPRSAWRDDDDDKGRLETGPEEGLVSRYVKILEIYGRVVKWSCAGGRRVEEHPPWDERCEFYNLRRQCLDFKAGLPRQNTLTPQNTQAHISLKTSTPYTLVHTVYLLCQIMLHREYVPFIPIRCSKPEGPIDAPLFPADKYKVPAGFWDDSARECFRSAREIIDLVRTCQEWGKLVETPIVGFAVYTVAFVGVYCINFPWMDTEGYMCTRPDPGKPDTQPGESKGFEAARKALEMIGNMRTKLHMADGWFKTIDRMHKYFRRIKSDYRKNVQNVGSASESESPVSTRHLSLREGGTGGGLSEFRLLERTLIDFGNLEDQDVEMTDAQRPDSRPLDAIYDDSGSGTTVKSEEGDRAPLTSEPSKPESGSWSAINAVSGAQAGRRPDATTPTSGPFRAYDTYAHQQQPPQHPQPYQPQPNGHHHTPSAGPSPSQHAHQPPPHGGYQSAHVNNFRPSYSEGPSPVPAPPSLTSPASQSATGTTPSQAHPSPPFERHHSQPGYNSWAPQVGHYQMAPPPPNPYVNGNSHQYPPGPPGQPSHAGYPPPGQPAPPQHPHHTMEQQQPAQAQQVWDPMTKEAWLNSIDTRMGGDDIAAFVDGGEVAEWANMAASQGFANGWLTAVWQGGQA</sequence>
<dbReference type="Pfam" id="PF00172">
    <property type="entry name" value="Zn_clus"/>
    <property type="match status" value="1"/>
</dbReference>
<evidence type="ECO:0000256" key="6">
    <source>
        <dbReference type="SAM" id="MobiDB-lite"/>
    </source>
</evidence>
<dbReference type="SMART" id="SM00906">
    <property type="entry name" value="Fungal_trans"/>
    <property type="match status" value="1"/>
</dbReference>
<dbReference type="SMART" id="SM00066">
    <property type="entry name" value="GAL4"/>
    <property type="match status" value="1"/>
</dbReference>
<dbReference type="GO" id="GO:0005634">
    <property type="term" value="C:nucleus"/>
    <property type="evidence" value="ECO:0007669"/>
    <property type="project" value="UniProtKB-SubCell"/>
</dbReference>
<feature type="compositionally biased region" description="Polar residues" evidence="6">
    <location>
        <begin position="765"/>
        <end position="782"/>
    </location>
</feature>
<evidence type="ECO:0000256" key="5">
    <source>
        <dbReference type="ARBA" id="ARBA00023242"/>
    </source>
</evidence>
<dbReference type="PANTHER" id="PTHR47338">
    <property type="entry name" value="ZN(II)2CYS6 TRANSCRIPTION FACTOR (EUROFUNG)-RELATED"/>
    <property type="match status" value="1"/>
</dbReference>
<keyword evidence="5" id="KW-0539">Nucleus</keyword>
<dbReference type="EMBL" id="ML992663">
    <property type="protein sequence ID" value="KAF2216875.1"/>
    <property type="molecule type" value="Genomic_DNA"/>
</dbReference>
<keyword evidence="2" id="KW-0479">Metal-binding</keyword>
<dbReference type="InterPro" id="IPR050815">
    <property type="entry name" value="TF_fung"/>
</dbReference>
<dbReference type="Proteomes" id="UP000799539">
    <property type="component" value="Unassembled WGS sequence"/>
</dbReference>
<dbReference type="SUPFAM" id="SSF57701">
    <property type="entry name" value="Zn2/Cys6 DNA-binding domain"/>
    <property type="match status" value="1"/>
</dbReference>
<dbReference type="PROSITE" id="PS00463">
    <property type="entry name" value="ZN2_CY6_FUNGAL_1"/>
    <property type="match status" value="1"/>
</dbReference>
<keyword evidence="4" id="KW-0804">Transcription</keyword>
<feature type="compositionally biased region" description="Polar residues" evidence="6">
    <location>
        <begin position="853"/>
        <end position="867"/>
    </location>
</feature>
<accession>A0A6A6FTR5</accession>
<evidence type="ECO:0000256" key="1">
    <source>
        <dbReference type="ARBA" id="ARBA00004123"/>
    </source>
</evidence>
<dbReference type="PANTHER" id="PTHR47338:SF5">
    <property type="entry name" value="ZN(II)2CYS6 TRANSCRIPTION FACTOR (EUROFUNG)"/>
    <property type="match status" value="1"/>
</dbReference>
<dbReference type="InterPro" id="IPR036864">
    <property type="entry name" value="Zn2-C6_fun-type_DNA-bd_sf"/>
</dbReference>
<feature type="region of interest" description="Disordered" evidence="6">
    <location>
        <begin position="1"/>
        <end position="27"/>
    </location>
</feature>
<dbReference type="InterPro" id="IPR001138">
    <property type="entry name" value="Zn2Cys6_DnaBD"/>
</dbReference>